<evidence type="ECO:0000256" key="2">
    <source>
        <dbReference type="ARBA" id="ARBA00022679"/>
    </source>
</evidence>
<dbReference type="PANTHER" id="PTHR43584:SF3">
    <property type="entry name" value="BIFUNCTIONAL PROTEIN GLMU"/>
    <property type="match status" value="1"/>
</dbReference>
<protein>
    <recommendedName>
        <fullName evidence="1">UDP-N-acetylglucosamine diphosphorylase</fullName>
        <ecNumber evidence="1">2.7.7.23</ecNumber>
    </recommendedName>
</protein>
<dbReference type="InterPro" id="IPR005835">
    <property type="entry name" value="NTP_transferase_dom"/>
</dbReference>
<reference evidence="6" key="1">
    <citation type="submission" date="2020-05" db="EMBL/GenBank/DDBJ databases">
        <authorList>
            <person name="Chiriac C."/>
            <person name="Salcher M."/>
            <person name="Ghai R."/>
            <person name="Kavagutti S V."/>
        </authorList>
    </citation>
    <scope>NUCLEOTIDE SEQUENCE</scope>
</reference>
<dbReference type="SUPFAM" id="SSF53448">
    <property type="entry name" value="Nucleotide-diphospho-sugar transferases"/>
    <property type="match status" value="1"/>
</dbReference>
<name>A0A6J6NBU2_9ZZZZ</name>
<organism evidence="6">
    <name type="scientific">freshwater metagenome</name>
    <dbReference type="NCBI Taxonomy" id="449393"/>
    <lineage>
        <taxon>unclassified sequences</taxon>
        <taxon>metagenomes</taxon>
        <taxon>ecological metagenomes</taxon>
    </lineage>
</organism>
<gene>
    <name evidence="6" type="ORF">UFOPK2334_01335</name>
</gene>
<feature type="domain" description="Nucleotidyl transferase" evidence="5">
    <location>
        <begin position="13"/>
        <end position="235"/>
    </location>
</feature>
<sequence length="263" mass="27877">MTTSPLPQNGVWAIILAAGEGSRMKSDLPKPLHEVCGTSMVMHVVHSLESLPLVATVIVVGHRAADVTSHVQHHAPAWARIQFATQQEQNGTGDAAAVGLTGVTADDRAKATVVLVMPGDTPLLTSHTIDRLLTEHSEAKNAATVLTAVLDDPTGYGRIVRDTGGNVVRIVEHRDASPDELNIREINTGIYLFDFDLFGPALAGIGTNNSQSEYYLTDVVAVLASSGHTVGSVIAPASETAGVNDPQQLAEAEREMLKRIQGR</sequence>
<dbReference type="PANTHER" id="PTHR43584">
    <property type="entry name" value="NUCLEOTIDYL TRANSFERASE"/>
    <property type="match status" value="1"/>
</dbReference>
<dbReference type="InterPro" id="IPR029044">
    <property type="entry name" value="Nucleotide-diphossugar_trans"/>
</dbReference>
<dbReference type="GO" id="GO:0003977">
    <property type="term" value="F:UDP-N-acetylglucosamine diphosphorylase activity"/>
    <property type="evidence" value="ECO:0007669"/>
    <property type="project" value="UniProtKB-EC"/>
</dbReference>
<evidence type="ECO:0000256" key="3">
    <source>
        <dbReference type="ARBA" id="ARBA00022695"/>
    </source>
</evidence>
<dbReference type="Pfam" id="PF00483">
    <property type="entry name" value="NTP_transferase"/>
    <property type="match status" value="1"/>
</dbReference>
<proteinExistence type="predicted"/>
<keyword evidence="2" id="KW-0808">Transferase</keyword>
<dbReference type="CDD" id="cd02540">
    <property type="entry name" value="GT2_GlmU_N_bac"/>
    <property type="match status" value="1"/>
</dbReference>
<dbReference type="InterPro" id="IPR050065">
    <property type="entry name" value="GlmU-like"/>
</dbReference>
<dbReference type="EC" id="2.7.7.23" evidence="1"/>
<evidence type="ECO:0000256" key="4">
    <source>
        <dbReference type="ARBA" id="ARBA00048493"/>
    </source>
</evidence>
<evidence type="ECO:0000259" key="5">
    <source>
        <dbReference type="Pfam" id="PF00483"/>
    </source>
</evidence>
<keyword evidence="3" id="KW-0548">Nucleotidyltransferase</keyword>
<comment type="catalytic activity">
    <reaction evidence="4">
        <text>N-acetyl-alpha-D-glucosamine 1-phosphate + UTP + H(+) = UDP-N-acetyl-alpha-D-glucosamine + diphosphate</text>
        <dbReference type="Rhea" id="RHEA:13509"/>
        <dbReference type="ChEBI" id="CHEBI:15378"/>
        <dbReference type="ChEBI" id="CHEBI:33019"/>
        <dbReference type="ChEBI" id="CHEBI:46398"/>
        <dbReference type="ChEBI" id="CHEBI:57705"/>
        <dbReference type="ChEBI" id="CHEBI:57776"/>
        <dbReference type="EC" id="2.7.7.23"/>
    </reaction>
</comment>
<dbReference type="AlphaFoldDB" id="A0A6J6NBU2"/>
<dbReference type="EMBL" id="CAEZXA010000149">
    <property type="protein sequence ID" value="CAB4683682.1"/>
    <property type="molecule type" value="Genomic_DNA"/>
</dbReference>
<accession>A0A6J6NBU2</accession>
<evidence type="ECO:0000256" key="1">
    <source>
        <dbReference type="ARBA" id="ARBA00012457"/>
    </source>
</evidence>
<dbReference type="Gene3D" id="3.90.550.10">
    <property type="entry name" value="Spore Coat Polysaccharide Biosynthesis Protein SpsA, Chain A"/>
    <property type="match status" value="1"/>
</dbReference>
<evidence type="ECO:0000313" key="6">
    <source>
        <dbReference type="EMBL" id="CAB4683682.1"/>
    </source>
</evidence>